<accession>A0A9X3N008</accession>
<proteinExistence type="predicted"/>
<evidence type="ECO:0000256" key="1">
    <source>
        <dbReference type="SAM" id="Phobius"/>
    </source>
</evidence>
<dbReference type="RefSeq" id="WP_270045199.1">
    <property type="nucleotide sequence ID" value="NZ_JAPDOD010000055.1"/>
</dbReference>
<dbReference type="InterPro" id="IPR035168">
    <property type="entry name" value="DUF5317"/>
</dbReference>
<protein>
    <submittedName>
        <fullName evidence="2">DUF5317 domain-containing protein</fullName>
    </submittedName>
</protein>
<comment type="caution">
    <text evidence="2">The sequence shown here is derived from an EMBL/GenBank/DDBJ whole genome shotgun (WGS) entry which is preliminary data.</text>
</comment>
<organism evidence="2 3">
    <name type="scientific">Solirubrobacter ginsenosidimutans</name>
    <dbReference type="NCBI Taxonomy" id="490573"/>
    <lineage>
        <taxon>Bacteria</taxon>
        <taxon>Bacillati</taxon>
        <taxon>Actinomycetota</taxon>
        <taxon>Thermoleophilia</taxon>
        <taxon>Solirubrobacterales</taxon>
        <taxon>Solirubrobacteraceae</taxon>
        <taxon>Solirubrobacter</taxon>
    </lineage>
</organism>
<keyword evidence="1" id="KW-0812">Transmembrane</keyword>
<feature type="transmembrane region" description="Helical" evidence="1">
    <location>
        <begin position="65"/>
        <end position="90"/>
    </location>
</feature>
<evidence type="ECO:0000313" key="3">
    <source>
        <dbReference type="Proteomes" id="UP001149140"/>
    </source>
</evidence>
<keyword evidence="1" id="KW-0472">Membrane</keyword>
<feature type="transmembrane region" description="Helical" evidence="1">
    <location>
        <begin position="35"/>
        <end position="53"/>
    </location>
</feature>
<evidence type="ECO:0000313" key="2">
    <source>
        <dbReference type="EMBL" id="MDA0165939.1"/>
    </source>
</evidence>
<dbReference type="Proteomes" id="UP001149140">
    <property type="component" value="Unassembled WGS sequence"/>
</dbReference>
<dbReference type="EMBL" id="JAPDOD010000055">
    <property type="protein sequence ID" value="MDA0165939.1"/>
    <property type="molecule type" value="Genomic_DNA"/>
</dbReference>
<keyword evidence="3" id="KW-1185">Reference proteome</keyword>
<sequence length="187" mass="19269">MIIGLIYLAILASVPLARGHLTALADLPLRRSGLAVAAIALQVLIISVIPGGHQTFHTSVHMLSYVLLGAFAFCNRHIAGVAIAAIGGALNFTAIAANGGVMPANPDTLASFQGADTHGEFANSQILAHPKLLFLGDTIATPSSLPIHTVFSIGDLVLMLGVAVLVHTACGSKLVPRRMRRTAVAAA</sequence>
<reference evidence="2" key="1">
    <citation type="submission" date="2022-10" db="EMBL/GenBank/DDBJ databases">
        <title>The WGS of Solirubrobacter ginsenosidimutans DSM 21036.</title>
        <authorList>
            <person name="Jiang Z."/>
        </authorList>
    </citation>
    <scope>NUCLEOTIDE SEQUENCE</scope>
    <source>
        <strain evidence="2">DSM 21036</strain>
    </source>
</reference>
<dbReference type="AlphaFoldDB" id="A0A9X3N008"/>
<name>A0A9X3N008_9ACTN</name>
<gene>
    <name evidence="2" type="ORF">OM076_37085</name>
</gene>
<feature type="transmembrane region" description="Helical" evidence="1">
    <location>
        <begin position="150"/>
        <end position="171"/>
    </location>
</feature>
<keyword evidence="1" id="KW-1133">Transmembrane helix</keyword>
<dbReference type="Pfam" id="PF17248">
    <property type="entry name" value="DUF5317"/>
    <property type="match status" value="1"/>
</dbReference>